<dbReference type="InterPro" id="IPR036973">
    <property type="entry name" value="Capsid_L1_sf_Papillomavir"/>
</dbReference>
<dbReference type="GO" id="GO:0075509">
    <property type="term" value="P:endocytosis involved in viral entry into host cell"/>
    <property type="evidence" value="ECO:0007669"/>
    <property type="project" value="UniProtKB-KW"/>
</dbReference>
<accession>A0A385PKW0</accession>
<comment type="subcellular location">
    <subcellularLocation>
        <location evidence="7">Virion</location>
    </subcellularLocation>
    <subcellularLocation>
        <location evidence="7">Host nucleus</location>
    </subcellularLocation>
</comment>
<evidence type="ECO:0000313" key="9">
    <source>
        <dbReference type="EMBL" id="AYA94687.1"/>
    </source>
</evidence>
<dbReference type="EMBL" id="MH777373">
    <property type="protein sequence ID" value="AYA94687.1"/>
    <property type="molecule type" value="Genomic_DNA"/>
</dbReference>
<dbReference type="GO" id="GO:0039620">
    <property type="term" value="C:T=7 icosahedral viral capsid"/>
    <property type="evidence" value="ECO:0007669"/>
    <property type="project" value="UniProtKB-UniRule"/>
</dbReference>
<dbReference type="Pfam" id="PF00500">
    <property type="entry name" value="Late_protein_L1"/>
    <property type="match status" value="1"/>
</dbReference>
<keyword evidence="3 7" id="KW-1161">Viral attachment to host cell</keyword>
<dbReference type="PRINTS" id="PR00865">
    <property type="entry name" value="HPVCAPSIDL1"/>
</dbReference>
<proteinExistence type="inferred from homology"/>
<comment type="similarity">
    <text evidence="7 8">Belongs to the papillomaviridae L1 protein family.</text>
</comment>
<keyword evidence="7" id="KW-1164">Virus endocytosis by host</keyword>
<comment type="function">
    <text evidence="7 8">Forms an icosahedral capsid with a T=7 symmetry and a 50 nm diameter. The capsid is composed of 72 pentamers linked to each other by disulfide bonds and associated with L2 proteins. Binds to heparan sulfate proteoglycans on cell surface of basal layer keratinocytes to provide initial virion attachment. This binding mediates a conformational change in the virus capsid that facilitates efficient infection. The virion enters the host cell via endocytosis. During virus trafficking, L1 protein dissociates from the viral DNA and the genomic DNA is released to the host nucleus. The virion assembly takes place within the cell nucleus. Encapsulates the genomic DNA together with protein L2.</text>
</comment>
<sequence>MSCRMANWLPTSGKVYLPPAQPVARVLETDEYVIGTSVFFHAGTERLLTVGHPYFPVRDVADKTKILVPKVSGSQYRVFRFHLPDPNRFALVDSGLYDSDHERLVWKLKGIEVGRGGPIGIGTAGHPLFNKLNDTENPSGYKAQTTDDRQNVSLDPKQTQLFIVGCRPAMGEHWDKATPCKVPEPVKGDCPPIQLVNSVIEDGDMCDTGFGAMNFKALQEDKSSVPLDLVSTTSKWPDFLKMSKNIYGDSLFFYGKREQVYARHFFTRAGTVGDAIPEPFEATSDYLVTPKQDQNQNNIGSSVYFGTPSGSLASSDSQLFNRPYWLNRAQGTNNGVCWGNELFVTLVDNTHNINFTLSVKYQGEDGENYKYTATDFKQYLRHVQEFEMEFIFQLCKVPLTADILAHLNVMNPNILDDWQLNFVPPPPSGIEDQYRFLTSRATRCPDQTPPVEKDDPYKGLTFWNVDLSERFSSELSQFSLGRRFLYQTGIINGKRKMSATTSAVGTRKLKRRKTSK</sequence>
<keyword evidence="1 7" id="KW-0167">Capsid protein</keyword>
<dbReference type="Gene3D" id="2.60.175.20">
    <property type="entry name" value="Major capsid L1 (late) superfamily, Papillomavirus"/>
    <property type="match status" value="2"/>
</dbReference>
<dbReference type="InterPro" id="IPR002210">
    <property type="entry name" value="Capsid_L1_Papillomavir"/>
</dbReference>
<keyword evidence="7" id="KW-1048">Host nucleus</keyword>
<keyword evidence="8" id="KW-1145">T=7 icosahedral capsid protein</keyword>
<evidence type="ECO:0000256" key="8">
    <source>
        <dbReference type="RuleBase" id="RU361248"/>
    </source>
</evidence>
<gene>
    <name evidence="7 8" type="primary">L1</name>
</gene>
<evidence type="ECO:0000256" key="7">
    <source>
        <dbReference type="HAMAP-Rule" id="MF_04002"/>
    </source>
</evidence>
<keyword evidence="4 7" id="KW-0946">Virion</keyword>
<feature type="disulfide bond" description="Interchain (with Cys-444)" evidence="7">
    <location>
        <position position="180"/>
    </location>
</feature>
<keyword evidence="6 7" id="KW-1160">Virus entry into host cell</keyword>
<evidence type="ECO:0000256" key="1">
    <source>
        <dbReference type="ARBA" id="ARBA00022561"/>
    </source>
</evidence>
<keyword evidence="5 7" id="KW-0426">Late protein</keyword>
<evidence type="ECO:0000256" key="2">
    <source>
        <dbReference type="ARBA" id="ARBA00022581"/>
    </source>
</evidence>
<keyword evidence="2 7" id="KW-0945">Host-virus interaction</keyword>
<protein>
    <recommendedName>
        <fullName evidence="7 8">Major capsid protein L1</fullName>
    </recommendedName>
</protein>
<dbReference type="HAMAP" id="MF_04002">
    <property type="entry name" value="PPV_L1"/>
    <property type="match status" value="1"/>
</dbReference>
<organism evidence="9">
    <name type="scientific">Human papillomavirus</name>
    <dbReference type="NCBI Taxonomy" id="10566"/>
    <lineage>
        <taxon>Viruses</taxon>
        <taxon>Monodnaviria</taxon>
        <taxon>Shotokuvirae</taxon>
        <taxon>Cossaviricota</taxon>
        <taxon>Papovaviricetes</taxon>
        <taxon>Zurhausenvirales</taxon>
        <taxon>Papillomaviridae</taxon>
    </lineage>
</organism>
<reference evidence="9" key="1">
    <citation type="journal article" date="2018" name="Nat. Med.">
        <title>Expanded skin virome in DOCK8-deficient patients.</title>
        <authorList>
            <consortium name="NISC Comparative Sequencing Program"/>
            <person name="Tirosh O."/>
            <person name="Conlan S."/>
            <person name="Deming C."/>
            <person name="Lee-Lin S.Q."/>
            <person name="Huang X."/>
            <person name="Su H.C."/>
            <person name="Freeman A.F."/>
            <person name="Segre J.A."/>
            <person name="Kong H.H."/>
        </authorList>
    </citation>
    <scope>NUCLEOTIDE SEQUENCE</scope>
    <source>
        <strain evidence="9">HPV-mSK_234</strain>
    </source>
</reference>
<evidence type="ECO:0000256" key="3">
    <source>
        <dbReference type="ARBA" id="ARBA00022804"/>
    </source>
</evidence>
<evidence type="ECO:0000256" key="6">
    <source>
        <dbReference type="ARBA" id="ARBA00023296"/>
    </source>
</evidence>
<feature type="disulfide bond" description="Interchain (with Cys-180)" evidence="7">
    <location>
        <position position="444"/>
    </location>
</feature>
<evidence type="ECO:0000256" key="5">
    <source>
        <dbReference type="ARBA" id="ARBA00022921"/>
    </source>
</evidence>
<dbReference type="InterPro" id="IPR011222">
    <property type="entry name" value="dsDNA_vir_gr_I_capsid"/>
</dbReference>
<dbReference type="SUPFAM" id="SSF88648">
    <property type="entry name" value="Group I dsDNA viruses"/>
    <property type="match status" value="1"/>
</dbReference>
<dbReference type="GO" id="GO:0042025">
    <property type="term" value="C:host cell nucleus"/>
    <property type="evidence" value="ECO:0007669"/>
    <property type="project" value="UniProtKB-SubCell"/>
</dbReference>
<name>A0A385PKW0_9PAPI</name>
<dbReference type="GO" id="GO:0019062">
    <property type="term" value="P:virion attachment to host cell"/>
    <property type="evidence" value="ECO:0007669"/>
    <property type="project" value="UniProtKB-UniRule"/>
</dbReference>
<keyword evidence="7" id="KW-1015">Disulfide bond</keyword>
<dbReference type="GO" id="GO:0005198">
    <property type="term" value="F:structural molecule activity"/>
    <property type="evidence" value="ECO:0007669"/>
    <property type="project" value="UniProtKB-UniRule"/>
</dbReference>
<comment type="subunit">
    <text evidence="7">Self-assembles into homopentamers. The capsid has an icosahedral symmetry and consists of 72 capsomers, with each capsomer being a pentamer of L1. Interacts with the minor capsid protein L2; this interaction is necessary for viral genome encapsidation. Interacts with protein E2; this interaction enhances E2-dependent replication and transcription activation.</text>
</comment>
<evidence type="ECO:0000256" key="4">
    <source>
        <dbReference type="ARBA" id="ARBA00022844"/>
    </source>
</evidence>
<keyword evidence="7" id="KW-1162">Viral penetration into host cytoplasm</keyword>